<reference evidence="2" key="1">
    <citation type="submission" date="2020-05" db="EMBL/GenBank/DDBJ databases">
        <authorList>
            <person name="Chiriac C."/>
            <person name="Salcher M."/>
            <person name="Ghai R."/>
            <person name="Kavagutti S V."/>
        </authorList>
    </citation>
    <scope>NUCLEOTIDE SEQUENCE</scope>
</reference>
<sequence length="779" mass="86490">MQEQQFIDYIVGLAPEGETALLVRQKPILRDGAPLTHLDGSPKYTWPAYLPTKARKDGEAWYLNTGSFMTARFLDGKPSASAANCDYVLAMMLDDIGTKSKIPPLPPTWIMETSEGSFQWGYGFSDQPSKGEFSAAITAIAVAGYTDPGATNAVRNFRIPGSVNLKPGRDLFRARLVEFHPDREYTLSQICEALGVTPAEADTARNLAFKLRDTGMDTVLEWLNDKGLVLSHVNPEGWMGIVCPNNAMHSDGQIGARYKPLDRSFCCYHGHCDGFDTRSFLTWVHDNGGPRVSPGLRDELLAQHMQSAMSKLSPTEAFPDEAAKVIAEVERKEVGRVDKAGWYERFAYVIEDDAYFDMDARTELSRGSFNAIFRHVNCKSIHISGKSARRIEASVCYDENRSAANARLLRGITYAAGEGVLVSRDGDVYGNRWRDARPDLTGVAAGDVSRWLDHCRALVPEEAELQHCFDVMAFKLQNPKIKVNHAILHGGDEGSGKDTMWAPFIWSVCGPGLKNRGLVDNDGLNSQWGYALESEILILNELKEPEASQRRALANKLKPIIAAPPETLPINRKGLHPYDMVNRMMVLAFTNDPVPISISSQDRRWFCIWSSAGRMDPSAAQDMWRWYRAGGFETIARWLADRDVSKFNPAAAPPWTEFKENLIESGMSIAESFILDQIRAKTGEFSKGVVSTPFFKLCQFLTVNAPGGVKIPQAALLHALKEAGWVDMGRIGSFEHSSKRHIYAAPELAKSQTKSYLRNLLEPAASAESNVRDFPSKKP</sequence>
<dbReference type="EMBL" id="LR797828">
    <property type="protein sequence ID" value="CAB4242109.1"/>
    <property type="molecule type" value="Genomic_DNA"/>
</dbReference>
<dbReference type="EMBL" id="LR798212">
    <property type="protein sequence ID" value="CAB5187380.1"/>
    <property type="molecule type" value="Genomic_DNA"/>
</dbReference>
<name>A0A6J5TEF4_9CAUD</name>
<protein>
    <recommendedName>
        <fullName evidence="1">NrS-1 polymerase-like helicase domain-containing protein</fullName>
    </recommendedName>
</protein>
<evidence type="ECO:0000313" key="3">
    <source>
        <dbReference type="EMBL" id="CAB5187380.1"/>
    </source>
</evidence>
<gene>
    <name evidence="3" type="ORF">UFOVP165_38</name>
    <name evidence="2" type="ORF">UFOVP72_25</name>
</gene>
<organism evidence="2">
    <name type="scientific">uncultured Caudovirales phage</name>
    <dbReference type="NCBI Taxonomy" id="2100421"/>
    <lineage>
        <taxon>Viruses</taxon>
        <taxon>Duplodnaviria</taxon>
        <taxon>Heunggongvirae</taxon>
        <taxon>Uroviricota</taxon>
        <taxon>Caudoviricetes</taxon>
        <taxon>Peduoviridae</taxon>
        <taxon>Maltschvirus</taxon>
        <taxon>Maltschvirus maltsch</taxon>
    </lineage>
</organism>
<evidence type="ECO:0000313" key="2">
    <source>
        <dbReference type="EMBL" id="CAB4242109.1"/>
    </source>
</evidence>
<dbReference type="InterPro" id="IPR045455">
    <property type="entry name" value="NrS-1_pol-like_helicase"/>
</dbReference>
<accession>A0A6J5TEF4</accession>
<evidence type="ECO:0000259" key="1">
    <source>
        <dbReference type="Pfam" id="PF19263"/>
    </source>
</evidence>
<dbReference type="Pfam" id="PF19263">
    <property type="entry name" value="DUF5906"/>
    <property type="match status" value="1"/>
</dbReference>
<dbReference type="Gene3D" id="3.30.70.1790">
    <property type="entry name" value="RepB DNA-primase, N-terminal domain"/>
    <property type="match status" value="1"/>
</dbReference>
<feature type="domain" description="NrS-1 polymerase-like helicase" evidence="1">
    <location>
        <begin position="488"/>
        <end position="604"/>
    </location>
</feature>
<proteinExistence type="predicted"/>